<evidence type="ECO:0000313" key="6">
    <source>
        <dbReference type="Proteomes" id="UP000077266"/>
    </source>
</evidence>
<keyword evidence="2" id="KW-0472">Membrane</keyword>
<keyword evidence="2" id="KW-0812">Transmembrane</keyword>
<feature type="transmembrane region" description="Helical" evidence="2">
    <location>
        <begin position="43"/>
        <end position="67"/>
    </location>
</feature>
<sequence>MHAFFYIRVVAHPVLFLLNVLLLGFAGAAVANCHHVGAAVPVGLVLILLASCATIVLVPLALCGLWVDNAFFSRVWFEVSWVCILALVHFSATVLLTTGSWSALCHIAAPATSSPTDIVAGILADEPCERYLGMISLSWAASLIILIVALIFLAISVGHACITSSLWNADIAEVEWFRSSSASRLSKISTTRSSPRMHISRPMPVEGHDSVREKWSNVDLESNGTGTGTGSSDSVQLGSHHEQPVQTRFSRFSLYRIVQNMKAPPPSRLDTSRPPAWAQRARRPGIDLAFPVRPGPPVPTRPPRLATPPPPPRVDATLPPTPVTTRPSNPEPATPSPTTPGSEPPTPPPKTLTRQIAELELAFVFDEGSDEVLPKSQTPRSVRSYASTDFGHSSVFGSSPPRPNPLRDGDAGREWLELPPPARALQRQSSYDSEAYCASSVYSQPSMPPTRTLVPRKQ</sequence>
<evidence type="ECO:0000256" key="1">
    <source>
        <dbReference type="SAM" id="MobiDB-lite"/>
    </source>
</evidence>
<dbReference type="EMBL" id="KV426103">
    <property type="protein sequence ID" value="KZV88322.1"/>
    <property type="molecule type" value="Genomic_DNA"/>
</dbReference>
<keyword evidence="3" id="KW-0732">Signal</keyword>
<feature type="region of interest" description="Disordered" evidence="1">
    <location>
        <begin position="262"/>
        <end position="351"/>
    </location>
</feature>
<feature type="transmembrane region" description="Helical" evidence="2">
    <location>
        <begin position="131"/>
        <end position="155"/>
    </location>
</feature>
<feature type="compositionally biased region" description="Basic and acidic residues" evidence="1">
    <location>
        <begin position="206"/>
        <end position="216"/>
    </location>
</feature>
<evidence type="ECO:0000313" key="4">
    <source>
        <dbReference type="EMBL" id="KZV79637.1"/>
    </source>
</evidence>
<evidence type="ECO:0008006" key="7">
    <source>
        <dbReference type="Google" id="ProtNLM"/>
    </source>
</evidence>
<name>A0A165F3R8_EXIGL</name>
<evidence type="ECO:0000256" key="3">
    <source>
        <dbReference type="SAM" id="SignalP"/>
    </source>
</evidence>
<dbReference type="Proteomes" id="UP000077266">
    <property type="component" value="Unassembled WGS sequence"/>
</dbReference>
<protein>
    <recommendedName>
        <fullName evidence="7">MARVEL domain-containing protein</fullName>
    </recommendedName>
</protein>
<dbReference type="EMBL" id="KV426583">
    <property type="protein sequence ID" value="KZV79637.1"/>
    <property type="molecule type" value="Genomic_DNA"/>
</dbReference>
<feature type="transmembrane region" description="Helical" evidence="2">
    <location>
        <begin position="79"/>
        <end position="101"/>
    </location>
</feature>
<feature type="compositionally biased region" description="Polar residues" evidence="1">
    <location>
        <begin position="375"/>
        <end position="397"/>
    </location>
</feature>
<feature type="compositionally biased region" description="Basic and acidic residues" evidence="1">
    <location>
        <begin position="405"/>
        <end position="415"/>
    </location>
</feature>
<feature type="chain" id="PRO_5008241191" description="MARVEL domain-containing protein" evidence="3">
    <location>
        <begin position="32"/>
        <end position="458"/>
    </location>
</feature>
<evidence type="ECO:0000256" key="2">
    <source>
        <dbReference type="SAM" id="Phobius"/>
    </source>
</evidence>
<feature type="compositionally biased region" description="Pro residues" evidence="1">
    <location>
        <begin position="329"/>
        <end position="350"/>
    </location>
</feature>
<dbReference type="AlphaFoldDB" id="A0A165F3R8"/>
<dbReference type="STRING" id="1314781.A0A165F3R8"/>
<keyword evidence="2" id="KW-1133">Transmembrane helix</keyword>
<feature type="region of interest" description="Disordered" evidence="1">
    <location>
        <begin position="370"/>
        <end position="415"/>
    </location>
</feature>
<feature type="signal peptide" evidence="3">
    <location>
        <begin position="1"/>
        <end position="31"/>
    </location>
</feature>
<reference evidence="5 6" key="1">
    <citation type="journal article" date="2016" name="Mol. Biol. Evol.">
        <title>Comparative Genomics of Early-Diverging Mushroom-Forming Fungi Provides Insights into the Origins of Lignocellulose Decay Capabilities.</title>
        <authorList>
            <person name="Nagy L.G."/>
            <person name="Riley R."/>
            <person name="Tritt A."/>
            <person name="Adam C."/>
            <person name="Daum C."/>
            <person name="Floudas D."/>
            <person name="Sun H."/>
            <person name="Yadav J.S."/>
            <person name="Pangilinan J."/>
            <person name="Larsson K.H."/>
            <person name="Matsuura K."/>
            <person name="Barry K."/>
            <person name="Labutti K."/>
            <person name="Kuo R."/>
            <person name="Ohm R.A."/>
            <person name="Bhattacharya S.S."/>
            <person name="Shirouzu T."/>
            <person name="Yoshinaga Y."/>
            <person name="Martin F.M."/>
            <person name="Grigoriev I.V."/>
            <person name="Hibbett D.S."/>
        </authorList>
    </citation>
    <scope>NUCLEOTIDE SEQUENCE [LARGE SCALE GENOMIC DNA]</scope>
    <source>
        <strain evidence="5 6">HHB12029</strain>
    </source>
</reference>
<accession>A0A165F3R8</accession>
<feature type="region of interest" description="Disordered" evidence="1">
    <location>
        <begin position="191"/>
        <end position="246"/>
    </location>
</feature>
<gene>
    <name evidence="5" type="ORF">EXIGLDRAFT_180939</name>
    <name evidence="4" type="ORF">EXIGLDRAFT_782036</name>
</gene>
<organism evidence="5 6">
    <name type="scientific">Exidia glandulosa HHB12029</name>
    <dbReference type="NCBI Taxonomy" id="1314781"/>
    <lineage>
        <taxon>Eukaryota</taxon>
        <taxon>Fungi</taxon>
        <taxon>Dikarya</taxon>
        <taxon>Basidiomycota</taxon>
        <taxon>Agaricomycotina</taxon>
        <taxon>Agaricomycetes</taxon>
        <taxon>Auriculariales</taxon>
        <taxon>Exidiaceae</taxon>
        <taxon>Exidia</taxon>
    </lineage>
</organism>
<keyword evidence="6" id="KW-1185">Reference proteome</keyword>
<feature type="compositionally biased region" description="Pro residues" evidence="1">
    <location>
        <begin position="293"/>
        <end position="313"/>
    </location>
</feature>
<evidence type="ECO:0000313" key="5">
    <source>
        <dbReference type="EMBL" id="KZV88322.1"/>
    </source>
</evidence>
<proteinExistence type="predicted"/>